<keyword evidence="3" id="KW-1185">Reference proteome</keyword>
<evidence type="ECO:0000313" key="2">
    <source>
        <dbReference type="EMBL" id="CAK7331440.1"/>
    </source>
</evidence>
<dbReference type="EMBL" id="CAWUPB010000913">
    <property type="protein sequence ID" value="CAK7331440.1"/>
    <property type="molecule type" value="Genomic_DNA"/>
</dbReference>
<comment type="caution">
    <text evidence="2">The sequence shown here is derived from an EMBL/GenBank/DDBJ whole genome shotgun (WGS) entry which is preliminary data.</text>
</comment>
<feature type="region of interest" description="Disordered" evidence="1">
    <location>
        <begin position="1"/>
        <end position="49"/>
    </location>
</feature>
<gene>
    <name evidence="2" type="ORF">DCAF_LOCUS8471</name>
</gene>
<dbReference type="Proteomes" id="UP001314170">
    <property type="component" value="Unassembled WGS sequence"/>
</dbReference>
<evidence type="ECO:0000256" key="1">
    <source>
        <dbReference type="SAM" id="MobiDB-lite"/>
    </source>
</evidence>
<dbReference type="AlphaFoldDB" id="A0AAV1RAB1"/>
<evidence type="ECO:0000313" key="3">
    <source>
        <dbReference type="Proteomes" id="UP001314170"/>
    </source>
</evidence>
<reference evidence="2 3" key="1">
    <citation type="submission" date="2024-01" db="EMBL/GenBank/DDBJ databases">
        <authorList>
            <person name="Waweru B."/>
        </authorList>
    </citation>
    <scope>NUCLEOTIDE SEQUENCE [LARGE SCALE GENOMIC DNA]</scope>
</reference>
<organism evidence="2 3">
    <name type="scientific">Dovyalis caffra</name>
    <dbReference type="NCBI Taxonomy" id="77055"/>
    <lineage>
        <taxon>Eukaryota</taxon>
        <taxon>Viridiplantae</taxon>
        <taxon>Streptophyta</taxon>
        <taxon>Embryophyta</taxon>
        <taxon>Tracheophyta</taxon>
        <taxon>Spermatophyta</taxon>
        <taxon>Magnoliopsida</taxon>
        <taxon>eudicotyledons</taxon>
        <taxon>Gunneridae</taxon>
        <taxon>Pentapetalae</taxon>
        <taxon>rosids</taxon>
        <taxon>fabids</taxon>
        <taxon>Malpighiales</taxon>
        <taxon>Salicaceae</taxon>
        <taxon>Flacourtieae</taxon>
        <taxon>Dovyalis</taxon>
    </lineage>
</organism>
<name>A0AAV1RAB1_9ROSI</name>
<accession>A0AAV1RAB1</accession>
<sequence length="135" mass="15328">MGEGDLRRRTGEGDLRRRTGEGDLRRRMGEGDLRRRTGEGDLSCKGEGDLRRKGERNLRRRGDGDLRLEGDLDLCLAYDDLLRGGERGSLGECLRRGVIERLLGERYALSEDMERRPRASGDLDALDFCLSLRYA</sequence>
<protein>
    <submittedName>
        <fullName evidence="2">Uncharacterized protein</fullName>
    </submittedName>
</protein>
<proteinExistence type="predicted"/>